<dbReference type="OrthoDB" id="7431392at2759"/>
<proteinExistence type="predicted"/>
<evidence type="ECO:0000313" key="2">
    <source>
        <dbReference type="EMBL" id="KAF7988247.1"/>
    </source>
</evidence>
<evidence type="ECO:0000256" key="1">
    <source>
        <dbReference type="SAM" id="MobiDB-lite"/>
    </source>
</evidence>
<keyword evidence="3" id="KW-1185">Reference proteome</keyword>
<gene>
    <name evidence="2" type="ORF">HCN44_007779</name>
</gene>
<sequence>MLIAPRGRTSVTSKTSVEQCQDSIIMIVKDVTEIDEIQDNRAEELKNRGSSLTPMLIVVGDNWESIEHVYICINNNRWLMDNLINGFDTLFKSFYILETPFPKESSVLWGLIQKYVYKMELPQVDPGAAGILVDLKRISIANSVQQRETHQVAQQQQQQREIPVEQHQQREIQFEQQQQQGEIQVEQQQQQQNEIQQVEQQQQRKQKKKTNKLKLLK</sequence>
<dbReference type="EMBL" id="JACMRX010000006">
    <property type="protein sequence ID" value="KAF7988247.1"/>
    <property type="molecule type" value="Genomic_DNA"/>
</dbReference>
<feature type="region of interest" description="Disordered" evidence="1">
    <location>
        <begin position="196"/>
        <end position="217"/>
    </location>
</feature>
<dbReference type="AlphaFoldDB" id="A0A835CLH6"/>
<accession>A0A835CLH6</accession>
<feature type="compositionally biased region" description="Basic residues" evidence="1">
    <location>
        <begin position="204"/>
        <end position="217"/>
    </location>
</feature>
<comment type="caution">
    <text evidence="2">The sequence shown here is derived from an EMBL/GenBank/DDBJ whole genome shotgun (WGS) entry which is preliminary data.</text>
</comment>
<name>A0A835CLH6_APHGI</name>
<dbReference type="Proteomes" id="UP000639338">
    <property type="component" value="Unassembled WGS sequence"/>
</dbReference>
<protein>
    <submittedName>
        <fullName evidence="2">Uncharacterized protein</fullName>
    </submittedName>
</protein>
<organism evidence="2 3">
    <name type="scientific">Aphidius gifuensis</name>
    <name type="common">Parasitoid wasp</name>
    <dbReference type="NCBI Taxonomy" id="684658"/>
    <lineage>
        <taxon>Eukaryota</taxon>
        <taxon>Metazoa</taxon>
        <taxon>Ecdysozoa</taxon>
        <taxon>Arthropoda</taxon>
        <taxon>Hexapoda</taxon>
        <taxon>Insecta</taxon>
        <taxon>Pterygota</taxon>
        <taxon>Neoptera</taxon>
        <taxon>Endopterygota</taxon>
        <taxon>Hymenoptera</taxon>
        <taxon>Apocrita</taxon>
        <taxon>Ichneumonoidea</taxon>
        <taxon>Braconidae</taxon>
        <taxon>Aphidiinae</taxon>
        <taxon>Aphidius</taxon>
    </lineage>
</organism>
<evidence type="ECO:0000313" key="3">
    <source>
        <dbReference type="Proteomes" id="UP000639338"/>
    </source>
</evidence>
<reference evidence="2 3" key="1">
    <citation type="submission" date="2020-08" db="EMBL/GenBank/DDBJ databases">
        <title>Aphidius gifuensis genome sequencing and assembly.</title>
        <authorList>
            <person name="Du Z."/>
        </authorList>
    </citation>
    <scope>NUCLEOTIDE SEQUENCE [LARGE SCALE GENOMIC DNA]</scope>
    <source>
        <strain evidence="2">YNYX2018</strain>
        <tissue evidence="2">Adults</tissue>
    </source>
</reference>